<dbReference type="InterPro" id="IPR040198">
    <property type="entry name" value="Fido_containing"/>
</dbReference>
<feature type="domain" description="Fido" evidence="1">
    <location>
        <begin position="182"/>
        <end position="334"/>
    </location>
</feature>
<evidence type="ECO:0000313" key="2">
    <source>
        <dbReference type="EMBL" id="NSL53501.1"/>
    </source>
</evidence>
<comment type="caution">
    <text evidence="2">The sequence shown here is derived from an EMBL/GenBank/DDBJ whole genome shotgun (WGS) entry which is preliminary data.</text>
</comment>
<dbReference type="SUPFAM" id="SSF140931">
    <property type="entry name" value="Fic-like"/>
    <property type="match status" value="1"/>
</dbReference>
<dbReference type="Pfam" id="PF02661">
    <property type="entry name" value="Fic"/>
    <property type="match status" value="1"/>
</dbReference>
<dbReference type="InterPro" id="IPR003812">
    <property type="entry name" value="Fido"/>
</dbReference>
<protein>
    <submittedName>
        <fullName evidence="2">Fic family protein</fullName>
    </submittedName>
</protein>
<proteinExistence type="predicted"/>
<dbReference type="Gene3D" id="1.10.3290.10">
    <property type="entry name" value="Fido-like domain"/>
    <property type="match status" value="1"/>
</dbReference>
<dbReference type="PANTHER" id="PTHR13504:SF38">
    <property type="entry name" value="FIDO DOMAIN-CONTAINING PROTEIN"/>
    <property type="match status" value="1"/>
</dbReference>
<sequence length="463" mass="52513">MRIPRTPPALKDVFASLARPEDLALIAQHANPLPAGRYLHREDLRYRRPPEGLNHEQWWAATCLGRAPLLYELPLLDVQGQPFRFATPQPVLIDLHHIDRDAAGQIRAPEGAPIHENRQPYLLASLIEEAITSSQLEGAATTRKVAADMLREGRQPRDHGEQMIFNNYRAMEYLRELRDEPITPQRILDLHRLLTVDTLESPEDAGRLRSGNDVQVIDQRDGSTLHTPPDFSELPGRLEALCAFANADENSQPFVHPVLRAILLHFMLGYDHPFVDGNGRTARALFYWAMARSGYWLMEFVSISHIIKQAPARYVRAYLHTETDHGDTSYFLIHQLGTIRRAITALHAYIARKTREQQDTEQLLTDKSPFLRFRLNHRQISLLRSALKHPSTPLRIDAHQNTHGVVYQTARADLLDLESLGLFIKGKRGNAYEFYPQPELLTRIQSLADTGPAAKTSNPVAPG</sequence>
<accession>A0ABX2IGM7</accession>
<dbReference type="EMBL" id="JABCSC020000001">
    <property type="protein sequence ID" value="NSL53501.1"/>
    <property type="molecule type" value="Genomic_DNA"/>
</dbReference>
<dbReference type="PANTHER" id="PTHR13504">
    <property type="entry name" value="FIDO DOMAIN-CONTAINING PROTEIN DDB_G0283145"/>
    <property type="match status" value="1"/>
</dbReference>
<dbReference type="PROSITE" id="PS51459">
    <property type="entry name" value="FIDO"/>
    <property type="match status" value="1"/>
</dbReference>
<evidence type="ECO:0000313" key="3">
    <source>
        <dbReference type="Proteomes" id="UP000778523"/>
    </source>
</evidence>
<dbReference type="Proteomes" id="UP000778523">
    <property type="component" value="Unassembled WGS sequence"/>
</dbReference>
<name>A0ABX2IGM7_9RHOO</name>
<gene>
    <name evidence="2" type="ORF">HJ583_000535</name>
</gene>
<evidence type="ECO:0000259" key="1">
    <source>
        <dbReference type="PROSITE" id="PS51459"/>
    </source>
</evidence>
<keyword evidence="3" id="KW-1185">Reference proteome</keyword>
<reference evidence="2 3" key="1">
    <citation type="submission" date="2020-06" db="EMBL/GenBank/DDBJ databases">
        <title>Draft genome of Uliginosibacterium sp. IMCC34675.</title>
        <authorList>
            <person name="Song J."/>
        </authorList>
    </citation>
    <scope>NUCLEOTIDE SEQUENCE [LARGE SCALE GENOMIC DNA]</scope>
    <source>
        <strain evidence="2 3">IMCC34675</strain>
    </source>
</reference>
<organism evidence="2 3">
    <name type="scientific">Uliginosibacterium aquaticum</name>
    <dbReference type="NCBI Taxonomy" id="2731212"/>
    <lineage>
        <taxon>Bacteria</taxon>
        <taxon>Pseudomonadati</taxon>
        <taxon>Pseudomonadota</taxon>
        <taxon>Betaproteobacteria</taxon>
        <taxon>Rhodocyclales</taxon>
        <taxon>Zoogloeaceae</taxon>
        <taxon>Uliginosibacterium</taxon>
    </lineage>
</organism>
<dbReference type="RefSeq" id="WP_170019576.1">
    <property type="nucleotide sequence ID" value="NZ_JABCSC020000001.1"/>
</dbReference>
<dbReference type="InterPro" id="IPR036597">
    <property type="entry name" value="Fido-like_dom_sf"/>
</dbReference>